<evidence type="ECO:0000313" key="2">
    <source>
        <dbReference type="Proteomes" id="UP000005239"/>
    </source>
</evidence>
<evidence type="ECO:0000313" key="1">
    <source>
        <dbReference type="EnsemblMetazoa" id="PPA19045.1"/>
    </source>
</evidence>
<gene>
    <name evidence="1" type="primary">WBGene00108599</name>
</gene>
<keyword evidence="2" id="KW-1185">Reference proteome</keyword>
<reference evidence="2" key="1">
    <citation type="journal article" date="2008" name="Nat. Genet.">
        <title>The Pristionchus pacificus genome provides a unique perspective on nematode lifestyle and parasitism.</title>
        <authorList>
            <person name="Dieterich C."/>
            <person name="Clifton S.W."/>
            <person name="Schuster L.N."/>
            <person name="Chinwalla A."/>
            <person name="Delehaunty K."/>
            <person name="Dinkelacker I."/>
            <person name="Fulton L."/>
            <person name="Fulton R."/>
            <person name="Godfrey J."/>
            <person name="Minx P."/>
            <person name="Mitreva M."/>
            <person name="Roeseler W."/>
            <person name="Tian H."/>
            <person name="Witte H."/>
            <person name="Yang S.P."/>
            <person name="Wilson R.K."/>
            <person name="Sommer R.J."/>
        </authorList>
    </citation>
    <scope>NUCLEOTIDE SEQUENCE [LARGE SCALE GENOMIC DNA]</scope>
    <source>
        <strain evidence="2">PS312</strain>
    </source>
</reference>
<organism evidence="1 2">
    <name type="scientific">Pristionchus pacificus</name>
    <name type="common">Parasitic nematode worm</name>
    <dbReference type="NCBI Taxonomy" id="54126"/>
    <lineage>
        <taxon>Eukaryota</taxon>
        <taxon>Metazoa</taxon>
        <taxon>Ecdysozoa</taxon>
        <taxon>Nematoda</taxon>
        <taxon>Chromadorea</taxon>
        <taxon>Rhabditida</taxon>
        <taxon>Rhabditina</taxon>
        <taxon>Diplogasteromorpha</taxon>
        <taxon>Diplogasteroidea</taxon>
        <taxon>Neodiplogasteridae</taxon>
        <taxon>Pristionchus</taxon>
    </lineage>
</organism>
<reference evidence="1" key="2">
    <citation type="submission" date="2022-06" db="UniProtKB">
        <authorList>
            <consortium name="EnsemblMetazoa"/>
        </authorList>
    </citation>
    <scope>IDENTIFICATION</scope>
    <source>
        <strain evidence="1">PS312</strain>
    </source>
</reference>
<dbReference type="EnsemblMetazoa" id="PPA19045.1">
    <property type="protein sequence ID" value="PPA19045.1"/>
    <property type="gene ID" value="WBGene00108599"/>
</dbReference>
<sequence length="249" mass="28068">MSSNAISRLSNSYSRYARTWKYAIKYRAVADNYRFEKMTPNHLPLLMDLGKDAFQDESITLGTGVTFGDCRNAMEWKFSYSIAANAVTNISDICFDKAPFVVPDVTMNKKEAAFFGIMDSVFSKIWDSYPNEEVVIEPTLIFVDKTHRSSGLYRMWMEYCLDFPTMAKVLTGANICATLCSSRKTKGWLEKNGHTLVYTTGPNVTNLKGESVALPEGPLHLYAADLHTVKTINVKPCWEMMKAVGMMPK</sequence>
<protein>
    <submittedName>
        <fullName evidence="1">Uncharacterized protein</fullName>
    </submittedName>
</protein>
<name>A0A2A6BSH1_PRIPA</name>
<dbReference type="PANTHER" id="PTHR20905">
    <property type="entry name" value="N-ACETYLTRANSFERASE-RELATED"/>
    <property type="match status" value="1"/>
</dbReference>
<dbReference type="Proteomes" id="UP000005239">
    <property type="component" value="Unassembled WGS sequence"/>
</dbReference>
<accession>A0A2A6BSH1</accession>
<dbReference type="Gene3D" id="3.40.630.30">
    <property type="match status" value="1"/>
</dbReference>
<dbReference type="GO" id="GO:0008080">
    <property type="term" value="F:N-acetyltransferase activity"/>
    <property type="evidence" value="ECO:0000318"/>
    <property type="project" value="GO_Central"/>
</dbReference>
<proteinExistence type="predicted"/>
<dbReference type="PANTHER" id="PTHR20905:SF30">
    <property type="entry name" value="N-ACETYLTRANSFERASE DOMAIN-CONTAINING PROTEIN"/>
    <property type="match status" value="1"/>
</dbReference>
<accession>A0A8R1YCR7</accession>
<dbReference type="AlphaFoldDB" id="A0A2A6BSH1"/>